<dbReference type="InterPro" id="IPR013749">
    <property type="entry name" value="PM/HMP-P_kinase-1"/>
</dbReference>
<dbReference type="AlphaFoldDB" id="A0A3Q9IL47"/>
<dbReference type="GO" id="GO:0008972">
    <property type="term" value="F:phosphomethylpyrimidine kinase activity"/>
    <property type="evidence" value="ECO:0007669"/>
    <property type="project" value="InterPro"/>
</dbReference>
<keyword evidence="7 13" id="KW-0460">Magnesium</keyword>
<keyword evidence="8 13" id="KW-0784">Thiamine biosynthesis</keyword>
<evidence type="ECO:0000256" key="7">
    <source>
        <dbReference type="ARBA" id="ARBA00022842"/>
    </source>
</evidence>
<evidence type="ECO:0000256" key="8">
    <source>
        <dbReference type="ARBA" id="ARBA00022977"/>
    </source>
</evidence>
<feature type="domain" description="Pyridoxamine kinase/Phosphomethylpyrimidine kinase" evidence="15">
    <location>
        <begin position="200"/>
        <end position="434"/>
    </location>
</feature>
<evidence type="ECO:0000256" key="9">
    <source>
        <dbReference type="ARBA" id="ARBA00023268"/>
    </source>
</evidence>
<reference evidence="16 17" key="1">
    <citation type="submission" date="2018-10" db="EMBL/GenBank/DDBJ databases">
        <title>Butyricimonas faecalis sp. nov., isolated from human faeces and emended description of the genus Butyricimonas.</title>
        <authorList>
            <person name="Le Roy T."/>
            <person name="Van der Smissen P."/>
            <person name="Paquot A."/>
            <person name="Delzenne N."/>
            <person name="Muccioli G."/>
            <person name="Collet J.-F."/>
            <person name="Cani P.D."/>
        </authorList>
    </citation>
    <scope>NUCLEOTIDE SEQUENCE [LARGE SCALE GENOMIC DNA]</scope>
    <source>
        <strain evidence="16 17">H184</strain>
    </source>
</reference>
<organism evidence="16 17">
    <name type="scientific">Butyricimonas faecalis</name>
    <dbReference type="NCBI Taxonomy" id="2093856"/>
    <lineage>
        <taxon>Bacteria</taxon>
        <taxon>Pseudomonadati</taxon>
        <taxon>Bacteroidota</taxon>
        <taxon>Bacteroidia</taxon>
        <taxon>Bacteroidales</taxon>
        <taxon>Odoribacteraceae</taxon>
        <taxon>Butyricimonas</taxon>
    </lineage>
</organism>
<keyword evidence="9" id="KW-0511">Multifunctional enzyme</keyword>
<comment type="caution">
    <text evidence="13">Lacks conserved residue(s) required for the propagation of feature annotation.</text>
</comment>
<comment type="catalytic activity">
    <reaction evidence="10 13">
        <text>4-methyl-5-(2-phosphooxyethyl)-thiazole + 4-amino-2-methyl-5-(diphosphooxymethyl)pyrimidine + H(+) = thiamine phosphate + diphosphate</text>
        <dbReference type="Rhea" id="RHEA:22328"/>
        <dbReference type="ChEBI" id="CHEBI:15378"/>
        <dbReference type="ChEBI" id="CHEBI:33019"/>
        <dbReference type="ChEBI" id="CHEBI:37575"/>
        <dbReference type="ChEBI" id="CHEBI:57841"/>
        <dbReference type="ChEBI" id="CHEBI:58296"/>
        <dbReference type="EC" id="2.5.1.3"/>
    </reaction>
</comment>
<keyword evidence="17" id="KW-1185">Reference proteome</keyword>
<comment type="catalytic activity">
    <reaction evidence="11 13">
        <text>2-(2-carboxy-4-methylthiazol-5-yl)ethyl phosphate + 4-amino-2-methyl-5-(diphosphooxymethyl)pyrimidine + 2 H(+) = thiamine phosphate + CO2 + diphosphate</text>
        <dbReference type="Rhea" id="RHEA:47848"/>
        <dbReference type="ChEBI" id="CHEBI:15378"/>
        <dbReference type="ChEBI" id="CHEBI:16526"/>
        <dbReference type="ChEBI" id="CHEBI:33019"/>
        <dbReference type="ChEBI" id="CHEBI:37575"/>
        <dbReference type="ChEBI" id="CHEBI:57841"/>
        <dbReference type="ChEBI" id="CHEBI:62890"/>
        <dbReference type="EC" id="2.5.1.3"/>
    </reaction>
</comment>
<evidence type="ECO:0000256" key="10">
    <source>
        <dbReference type="ARBA" id="ARBA00047334"/>
    </source>
</evidence>
<dbReference type="SUPFAM" id="SSF53613">
    <property type="entry name" value="Ribokinase-like"/>
    <property type="match status" value="1"/>
</dbReference>
<dbReference type="KEGG" id="buy:D8S85_01405"/>
<comment type="pathway">
    <text evidence="1 13">Cofactor biosynthesis; thiamine diphosphate biosynthesis; thiamine phosphate from 4-amino-2-methyl-5-diphosphomethylpyrimidine and 4-methyl-5-(2-phosphoethyl)-thiazole: step 1/1.</text>
</comment>
<dbReference type="GO" id="GO:0004789">
    <property type="term" value="F:thiamine-phosphate diphosphorylase activity"/>
    <property type="evidence" value="ECO:0007669"/>
    <property type="project" value="UniProtKB-UniRule"/>
</dbReference>
<dbReference type="GO" id="GO:0005829">
    <property type="term" value="C:cytosol"/>
    <property type="evidence" value="ECO:0007669"/>
    <property type="project" value="TreeGrafter"/>
</dbReference>
<comment type="function">
    <text evidence="13">Condenses 4-methyl-5-(beta-hydroxyethyl)thiazole monophosphate (THZ-P) and 2-methyl-4-amino-5-hydroxymethyl pyrimidine pyrophosphate (HMP-PP) to form thiamine monophosphate (TMP).</text>
</comment>
<feature type="binding site" evidence="13">
    <location>
        <position position="579"/>
    </location>
    <ligand>
        <name>4-amino-2-methyl-5-(diphosphooxymethyl)pyrimidine</name>
        <dbReference type="ChEBI" id="CHEBI:57841"/>
    </ligand>
</feature>
<keyword evidence="2 13" id="KW-0808">Transferase</keyword>
<dbReference type="PANTHER" id="PTHR20858">
    <property type="entry name" value="PHOSPHOMETHYLPYRIMIDINE KINASE"/>
    <property type="match status" value="1"/>
</dbReference>
<sequence>MLIIITPPHTQPNEERIVNRLFESGLHLLHLRKPDADQDTLEHYIQAIRPCFRERVVLHDHFKLVEEYGLRGIHLKYNEARMFTERERFEHVSVSCHSFEEIDALPFEPNYVFLSPIFDSISKQEYPSAFNPEFLKENLQKRQVPVIALGGITGEKVTECRRLGFRGVALLGHAWEEPLETVARFTGILPDEVLSIAGFDQSSGAGVTADIKTFESCRVYGLGISSAITFQNQNTYLGTKWLTPEDIIRQCDVLFREFNPAYVKIGLIESFNTLEKIVKYLRATLPKVKIIWDPILKASAGFQFHDGENFEQLQDILRHIYLITPNTNELKTLFGNHPNTANLQALARTLHLNILWKGGHNDGALATDRLITPDNTYSFSVARAKHGKHGTGCVLSSAIASYLTLGYPLPDACRQGQHYVAGFIRSNDTNLGMHNRMENTTPEVDLYHVPLQYITDHKEGVSIPEQVEAVCKGGCRWVQLRMKEADREEIIRTGCVVKEICRRHGALFLVNDNVDIALELDADGVHLGKEDMNPLEARRILGYSKIIGGTCNTFEDVVDRFRQQVDYIGLGPFTYTTTKKRLSPILGLEGYQKIMDACRKEGIHLPVHAIGGIRENDIQPILNTGVTGIALSSLLKNNKDMARKTKDIIEQLKIKELPPPSG</sequence>
<keyword evidence="3 13" id="KW-0479">Metal-binding</keyword>
<dbReference type="EC" id="2.5.1.3" evidence="13"/>
<dbReference type="Gene3D" id="3.40.1190.20">
    <property type="match status" value="1"/>
</dbReference>
<dbReference type="InterPro" id="IPR013785">
    <property type="entry name" value="Aldolase_TIM"/>
</dbReference>
<dbReference type="RefSeq" id="WP_127074729.1">
    <property type="nucleotide sequence ID" value="NZ_CP032819.1"/>
</dbReference>
<comment type="similarity">
    <text evidence="13">Belongs to the thiamine-phosphate synthase family.</text>
</comment>
<dbReference type="CDD" id="cd01169">
    <property type="entry name" value="HMPP_kinase"/>
    <property type="match status" value="1"/>
</dbReference>
<evidence type="ECO:0000259" key="15">
    <source>
        <dbReference type="Pfam" id="PF08543"/>
    </source>
</evidence>
<accession>A0A3Q9IL47</accession>
<evidence type="ECO:0000256" key="13">
    <source>
        <dbReference type="HAMAP-Rule" id="MF_00097"/>
    </source>
</evidence>
<dbReference type="SUPFAM" id="SSF51391">
    <property type="entry name" value="Thiamin phosphate synthase"/>
    <property type="match status" value="2"/>
</dbReference>
<keyword evidence="6" id="KW-0067">ATP-binding</keyword>
<dbReference type="NCBIfam" id="TIGR00693">
    <property type="entry name" value="thiE"/>
    <property type="match status" value="1"/>
</dbReference>
<proteinExistence type="inferred from homology"/>
<feature type="binding site" evidence="13">
    <location>
        <begin position="576"/>
        <end position="578"/>
    </location>
    <ligand>
        <name>2-[(2R,5Z)-2-carboxy-4-methylthiazol-5(2H)-ylidene]ethyl phosphate</name>
        <dbReference type="ChEBI" id="CHEBI:62899"/>
    </ligand>
</feature>
<keyword evidence="4" id="KW-0547">Nucleotide-binding</keyword>
<feature type="binding site" evidence="13">
    <location>
        <begin position="479"/>
        <end position="483"/>
    </location>
    <ligand>
        <name>4-amino-2-methyl-5-(diphosphooxymethyl)pyrimidine</name>
        <dbReference type="ChEBI" id="CHEBI:57841"/>
    </ligand>
</feature>
<dbReference type="InterPro" id="IPR022998">
    <property type="entry name" value="ThiamineP_synth_TenI"/>
</dbReference>
<dbReference type="GO" id="GO:0008902">
    <property type="term" value="F:hydroxymethylpyrimidine kinase activity"/>
    <property type="evidence" value="ECO:0007669"/>
    <property type="project" value="TreeGrafter"/>
</dbReference>
<dbReference type="GO" id="GO:0009228">
    <property type="term" value="P:thiamine biosynthetic process"/>
    <property type="evidence" value="ECO:0007669"/>
    <property type="project" value="UniProtKB-KW"/>
</dbReference>
<evidence type="ECO:0000256" key="12">
    <source>
        <dbReference type="ARBA" id="ARBA00047883"/>
    </source>
</evidence>
<dbReference type="InterPro" id="IPR034291">
    <property type="entry name" value="TMP_synthase"/>
</dbReference>
<feature type="binding site" evidence="13">
    <location>
        <position position="612"/>
    </location>
    <ligand>
        <name>2-[(2R,5Z)-2-carboxy-4-methylthiazol-5(2H)-ylidene]ethyl phosphate</name>
        <dbReference type="ChEBI" id="CHEBI:62899"/>
    </ligand>
</feature>
<dbReference type="NCBIfam" id="NF000736">
    <property type="entry name" value="PRK00043.2-3"/>
    <property type="match status" value="1"/>
</dbReference>
<feature type="domain" description="Thiamine phosphate synthase/TenI" evidence="14">
    <location>
        <begin position="3"/>
        <end position="171"/>
    </location>
</feature>
<evidence type="ECO:0000256" key="3">
    <source>
        <dbReference type="ARBA" id="ARBA00022723"/>
    </source>
</evidence>
<feature type="binding site" evidence="13">
    <location>
        <position position="531"/>
    </location>
    <ligand>
        <name>Mg(2+)</name>
        <dbReference type="ChEBI" id="CHEBI:18420"/>
    </ligand>
</feature>
<evidence type="ECO:0000259" key="14">
    <source>
        <dbReference type="Pfam" id="PF02581"/>
    </source>
</evidence>
<feature type="binding site" evidence="13">
    <location>
        <position position="511"/>
    </location>
    <ligand>
        <name>4-amino-2-methyl-5-(diphosphooxymethyl)pyrimidine</name>
        <dbReference type="ChEBI" id="CHEBI:57841"/>
    </ligand>
</feature>
<dbReference type="InterPro" id="IPR036206">
    <property type="entry name" value="ThiamineP_synth_sf"/>
</dbReference>
<dbReference type="InterPro" id="IPR004399">
    <property type="entry name" value="HMP/HMP-P_kinase_dom"/>
</dbReference>
<dbReference type="UniPathway" id="UPA00060">
    <property type="reaction ID" value="UER00141"/>
</dbReference>
<dbReference type="HAMAP" id="MF_00097">
    <property type="entry name" value="TMP_synthase"/>
    <property type="match status" value="1"/>
</dbReference>
<evidence type="ECO:0000256" key="1">
    <source>
        <dbReference type="ARBA" id="ARBA00005165"/>
    </source>
</evidence>
<evidence type="ECO:0000313" key="17">
    <source>
        <dbReference type="Proteomes" id="UP000270673"/>
    </source>
</evidence>
<dbReference type="Gene3D" id="3.20.20.70">
    <property type="entry name" value="Aldolase class I"/>
    <property type="match status" value="2"/>
</dbReference>
<feature type="binding site" evidence="13">
    <location>
        <position position="512"/>
    </location>
    <ligand>
        <name>Mg(2+)</name>
        <dbReference type="ChEBI" id="CHEBI:18420"/>
    </ligand>
</feature>
<evidence type="ECO:0000256" key="6">
    <source>
        <dbReference type="ARBA" id="ARBA00022840"/>
    </source>
</evidence>
<dbReference type="OrthoDB" id="9812206at2"/>
<dbReference type="Proteomes" id="UP000270673">
    <property type="component" value="Chromosome"/>
</dbReference>
<feature type="domain" description="Thiamine phosphate synthase/TenI" evidence="14">
    <location>
        <begin position="453"/>
        <end position="633"/>
    </location>
</feature>
<dbReference type="EMBL" id="CP032819">
    <property type="protein sequence ID" value="AZS28339.1"/>
    <property type="molecule type" value="Genomic_DNA"/>
</dbReference>
<evidence type="ECO:0000256" key="11">
    <source>
        <dbReference type="ARBA" id="ARBA00047851"/>
    </source>
</evidence>
<evidence type="ECO:0000256" key="2">
    <source>
        <dbReference type="ARBA" id="ARBA00022679"/>
    </source>
</evidence>
<dbReference type="GO" id="GO:0009229">
    <property type="term" value="P:thiamine diphosphate biosynthetic process"/>
    <property type="evidence" value="ECO:0007669"/>
    <property type="project" value="UniProtKB-UniRule"/>
</dbReference>
<dbReference type="PANTHER" id="PTHR20858:SF17">
    <property type="entry name" value="HYDROXYMETHYLPYRIMIDINE_PHOSPHOMETHYLPYRIMIDINE KINASE THI20-RELATED"/>
    <property type="match status" value="1"/>
</dbReference>
<gene>
    <name evidence="13" type="primary">thiE</name>
    <name evidence="16" type="ORF">D8S85_01405</name>
</gene>
<dbReference type="Pfam" id="PF02581">
    <property type="entry name" value="TMP-TENI"/>
    <property type="match status" value="2"/>
</dbReference>
<name>A0A3Q9IL47_9BACT</name>
<keyword evidence="5" id="KW-0418">Kinase</keyword>
<evidence type="ECO:0000256" key="5">
    <source>
        <dbReference type="ARBA" id="ARBA00022777"/>
    </source>
</evidence>
<comment type="catalytic activity">
    <reaction evidence="12 13">
        <text>2-[(2R,5Z)-2-carboxy-4-methylthiazol-5(2H)-ylidene]ethyl phosphate + 4-amino-2-methyl-5-(diphosphooxymethyl)pyrimidine + 2 H(+) = thiamine phosphate + CO2 + diphosphate</text>
        <dbReference type="Rhea" id="RHEA:47844"/>
        <dbReference type="ChEBI" id="CHEBI:15378"/>
        <dbReference type="ChEBI" id="CHEBI:16526"/>
        <dbReference type="ChEBI" id="CHEBI:33019"/>
        <dbReference type="ChEBI" id="CHEBI:37575"/>
        <dbReference type="ChEBI" id="CHEBI:57841"/>
        <dbReference type="ChEBI" id="CHEBI:62899"/>
        <dbReference type="EC" id="2.5.1.3"/>
    </reaction>
</comment>
<comment type="cofactor">
    <cofactor evidence="13">
        <name>Mg(2+)</name>
        <dbReference type="ChEBI" id="CHEBI:18420"/>
    </cofactor>
    <text evidence="13">Binds 1 Mg(2+) ion per subunit.</text>
</comment>
<dbReference type="GO" id="GO:0000287">
    <property type="term" value="F:magnesium ion binding"/>
    <property type="evidence" value="ECO:0007669"/>
    <property type="project" value="UniProtKB-UniRule"/>
</dbReference>
<dbReference type="CDD" id="cd00564">
    <property type="entry name" value="TMP_TenI"/>
    <property type="match status" value="2"/>
</dbReference>
<evidence type="ECO:0000313" key="16">
    <source>
        <dbReference type="EMBL" id="AZS28339.1"/>
    </source>
</evidence>
<dbReference type="Pfam" id="PF08543">
    <property type="entry name" value="Phos_pyr_kin"/>
    <property type="match status" value="1"/>
</dbReference>
<feature type="binding site" evidence="13">
    <location>
        <position position="550"/>
    </location>
    <ligand>
        <name>4-amino-2-methyl-5-(diphosphooxymethyl)pyrimidine</name>
        <dbReference type="ChEBI" id="CHEBI:57841"/>
    </ligand>
</feature>
<protein>
    <recommendedName>
        <fullName evidence="13">Thiamine-phosphate synthase</fullName>
        <shortName evidence="13">TP synthase</shortName>
        <shortName evidence="13">TPS</shortName>
        <ecNumber evidence="13">2.5.1.3</ecNumber>
    </recommendedName>
    <alternativeName>
        <fullName evidence="13">Thiamine-phosphate pyrophosphorylase</fullName>
        <shortName evidence="13">TMP pyrophosphorylase</shortName>
        <shortName evidence="13">TMP-PPase</shortName>
    </alternativeName>
</protein>
<evidence type="ECO:0000256" key="4">
    <source>
        <dbReference type="ARBA" id="ARBA00022741"/>
    </source>
</evidence>
<dbReference type="InterPro" id="IPR029056">
    <property type="entry name" value="Ribokinase-like"/>
</dbReference>
<dbReference type="GO" id="GO:0005524">
    <property type="term" value="F:ATP binding"/>
    <property type="evidence" value="ECO:0007669"/>
    <property type="project" value="UniProtKB-KW"/>
</dbReference>